<name>A0A2T4TYP4_9BACT</name>
<reference evidence="1 2" key="1">
    <citation type="submission" date="2017-09" db="EMBL/GenBank/DDBJ databases">
        <title>Bloom of a denitrifying methanotroph, Candidatus Methylomirabilis limnetica, in a deep stratified lake.</title>
        <authorList>
            <person name="Graf J.S."/>
            <person name="Marchant H.K."/>
            <person name="Tienken D."/>
            <person name="Hach P.F."/>
            <person name="Brand A."/>
            <person name="Schubert C.J."/>
            <person name="Kuypers M.M."/>
            <person name="Milucka J."/>
        </authorList>
    </citation>
    <scope>NUCLEOTIDE SEQUENCE [LARGE SCALE GENOMIC DNA]</scope>
    <source>
        <strain evidence="1 2">Zug</strain>
    </source>
</reference>
<accession>A0A2T4TYP4</accession>
<dbReference type="EMBL" id="NVQC01000017">
    <property type="protein sequence ID" value="PTL36211.1"/>
    <property type="molecule type" value="Genomic_DNA"/>
</dbReference>
<dbReference type="AlphaFoldDB" id="A0A2T4TYP4"/>
<evidence type="ECO:0000313" key="1">
    <source>
        <dbReference type="EMBL" id="PTL36211.1"/>
    </source>
</evidence>
<keyword evidence="2" id="KW-1185">Reference proteome</keyword>
<evidence type="ECO:0000313" key="2">
    <source>
        <dbReference type="Proteomes" id="UP000241436"/>
    </source>
</evidence>
<comment type="caution">
    <text evidence="1">The sequence shown here is derived from an EMBL/GenBank/DDBJ whole genome shotgun (WGS) entry which is preliminary data.</text>
</comment>
<gene>
    <name evidence="1" type="ORF">CLG94_06020</name>
</gene>
<dbReference type="Proteomes" id="UP000241436">
    <property type="component" value="Unassembled WGS sequence"/>
</dbReference>
<organism evidence="1 2">
    <name type="scientific">Candidatus Methylomirabilis limnetica</name>
    <dbReference type="NCBI Taxonomy" id="2033718"/>
    <lineage>
        <taxon>Bacteria</taxon>
        <taxon>Candidatus Methylomirabilota</taxon>
        <taxon>Candidatus Methylomirabilia</taxon>
        <taxon>Candidatus Methylomirabilales</taxon>
        <taxon>Candidatus Methylomirabilaceae</taxon>
        <taxon>Candidatus Methylomirabilis</taxon>
    </lineage>
</organism>
<reference evidence="2" key="2">
    <citation type="journal article" date="2018" name="Environ. Microbiol.">
        <title>Bloom of a denitrifying methanotroph, 'Candidatus Methylomirabilis limnetica', in a deep stratified lake.</title>
        <authorList>
            <person name="Graf J.S."/>
            <person name="Mayr M.J."/>
            <person name="Marchant H.K."/>
            <person name="Tienken D."/>
            <person name="Hach P.F."/>
            <person name="Brand A."/>
            <person name="Schubert C.J."/>
            <person name="Kuypers M.M."/>
            <person name="Milucka J."/>
        </authorList>
    </citation>
    <scope>NUCLEOTIDE SEQUENCE [LARGE SCALE GENOMIC DNA]</scope>
    <source>
        <strain evidence="2">Zug</strain>
    </source>
</reference>
<sequence>MLDIRYRIDRMKVLHALRESGPTETQAQRLDELYQARDEDGMFALLEVATLTPPARKTFEVIRQARLVGERLTELGRTIPLPHEKIQELYPQMRDIKLEYERLTTEADRAMTRV</sequence>
<proteinExistence type="predicted"/>
<protein>
    <submittedName>
        <fullName evidence="1">Uncharacterized protein</fullName>
    </submittedName>
</protein>